<dbReference type="EMBL" id="WQMT02000008">
    <property type="protein sequence ID" value="KAG9220044.1"/>
    <property type="molecule type" value="Genomic_DNA"/>
</dbReference>
<reference evidence="1 2" key="1">
    <citation type="journal article" date="2021" name="Appl. Environ. Microbiol.">
        <title>Genetic linkage and physical mapping for an oyster mushroom Pleurotus cornucopiae and QTL analysis for the trait cap color.</title>
        <authorList>
            <person name="Zhang Y."/>
            <person name="Gao W."/>
            <person name="Sonnenberg A."/>
            <person name="Chen Q."/>
            <person name="Zhang J."/>
            <person name="Huang C."/>
        </authorList>
    </citation>
    <scope>NUCLEOTIDE SEQUENCE [LARGE SCALE GENOMIC DNA]</scope>
    <source>
        <strain evidence="1">CCMSSC00406</strain>
    </source>
</reference>
<comment type="caution">
    <text evidence="1">The sequence shown here is derived from an EMBL/GenBank/DDBJ whole genome shotgun (WGS) entry which is preliminary data.</text>
</comment>
<dbReference type="Proteomes" id="UP000824881">
    <property type="component" value="Unassembled WGS sequence"/>
</dbReference>
<evidence type="ECO:0000313" key="1">
    <source>
        <dbReference type="EMBL" id="KAG9220044.1"/>
    </source>
</evidence>
<sequence>MVFFKSSQHNTIQCPSLPKLATISSPRLEFETHFLREELDLFVPIIRGYHTEKDHRRPYVETAPSSPEIYPQTPPSCSWPDPPSPCFPYTCLFDFAPELDTGGGVVTICHIVPGDGLKTLTRTVPDHLVLKPVIEASPTPQPRIPKTIGSRKWRYEQRRAQRIMEEGIITATARTLPNSSPIVSAFVTAASEMTNKPTAPHRHTQARVEYRERSHSGAKTAVLNPAFSESSFALPLAAARPLDTSRRKLKGRTWSKQQKHLAKLAAGD</sequence>
<organism evidence="1 2">
    <name type="scientific">Pleurotus cornucopiae</name>
    <name type="common">Cornucopia mushroom</name>
    <dbReference type="NCBI Taxonomy" id="5321"/>
    <lineage>
        <taxon>Eukaryota</taxon>
        <taxon>Fungi</taxon>
        <taxon>Dikarya</taxon>
        <taxon>Basidiomycota</taxon>
        <taxon>Agaricomycotina</taxon>
        <taxon>Agaricomycetes</taxon>
        <taxon>Agaricomycetidae</taxon>
        <taxon>Agaricales</taxon>
        <taxon>Pleurotineae</taxon>
        <taxon>Pleurotaceae</taxon>
        <taxon>Pleurotus</taxon>
    </lineage>
</organism>
<keyword evidence="2" id="KW-1185">Reference proteome</keyword>
<name>A0ACB7IRA8_PLECO</name>
<gene>
    <name evidence="1" type="ORF">CCMSSC00406_0007904</name>
</gene>
<evidence type="ECO:0000313" key="2">
    <source>
        <dbReference type="Proteomes" id="UP000824881"/>
    </source>
</evidence>
<accession>A0ACB7IRA8</accession>
<proteinExistence type="predicted"/>
<protein>
    <submittedName>
        <fullName evidence="1">Uncharacterized protein</fullName>
    </submittedName>
</protein>